<evidence type="ECO:0000313" key="2">
    <source>
        <dbReference type="EMBL" id="ERN16437.1"/>
    </source>
</evidence>
<dbReference type="PANTHER" id="PTHR46033:SF1">
    <property type="entry name" value="PROTEIN MAIN-LIKE 2"/>
    <property type="match status" value="1"/>
</dbReference>
<evidence type="ECO:0008006" key="4">
    <source>
        <dbReference type="Google" id="ProtNLM"/>
    </source>
</evidence>
<name>U5D4T9_AMBTC</name>
<gene>
    <name evidence="2" type="ORF">AMTR_s00052p00172250</name>
</gene>
<dbReference type="AlphaFoldDB" id="U5D4T9"/>
<dbReference type="HOGENOM" id="CLU_099205_0_0_1"/>
<feature type="region of interest" description="Disordered" evidence="1">
    <location>
        <begin position="188"/>
        <end position="252"/>
    </location>
</feature>
<reference evidence="3" key="1">
    <citation type="journal article" date="2013" name="Science">
        <title>The Amborella genome and the evolution of flowering plants.</title>
        <authorList>
            <consortium name="Amborella Genome Project"/>
        </authorList>
    </citation>
    <scope>NUCLEOTIDE SEQUENCE [LARGE SCALE GENOMIC DNA]</scope>
</reference>
<dbReference type="Gramene" id="ERN16437">
    <property type="protein sequence ID" value="ERN16437"/>
    <property type="gene ID" value="AMTR_s00052p00172250"/>
</dbReference>
<dbReference type="GO" id="GO:0010073">
    <property type="term" value="P:meristem maintenance"/>
    <property type="evidence" value="ECO:0007669"/>
    <property type="project" value="InterPro"/>
</dbReference>
<feature type="compositionally biased region" description="Polar residues" evidence="1">
    <location>
        <begin position="228"/>
        <end position="237"/>
    </location>
</feature>
<accession>U5D4T9</accession>
<dbReference type="InterPro" id="IPR044824">
    <property type="entry name" value="MAIN-like"/>
</dbReference>
<dbReference type="Proteomes" id="UP000017836">
    <property type="component" value="Unassembled WGS sequence"/>
</dbReference>
<keyword evidence="3" id="KW-1185">Reference proteome</keyword>
<organism evidence="2 3">
    <name type="scientific">Amborella trichopoda</name>
    <dbReference type="NCBI Taxonomy" id="13333"/>
    <lineage>
        <taxon>Eukaryota</taxon>
        <taxon>Viridiplantae</taxon>
        <taxon>Streptophyta</taxon>
        <taxon>Embryophyta</taxon>
        <taxon>Tracheophyta</taxon>
        <taxon>Spermatophyta</taxon>
        <taxon>Magnoliopsida</taxon>
        <taxon>Amborellales</taxon>
        <taxon>Amborellaceae</taxon>
        <taxon>Amborella</taxon>
    </lineage>
</organism>
<evidence type="ECO:0000313" key="3">
    <source>
        <dbReference type="Proteomes" id="UP000017836"/>
    </source>
</evidence>
<proteinExistence type="predicted"/>
<dbReference type="PANTHER" id="PTHR46033">
    <property type="entry name" value="PROTEIN MAIN-LIKE 2"/>
    <property type="match status" value="1"/>
</dbReference>
<sequence>MYLQLFEDIGIAGQYAWGTAALALLYQALSKVVRPDHQHLSGSATLYGEKTAEDREYGLHIRQTALCRTYLICGHICEESMPDRVLRQFGLHQGIRRYPLQRERREIRGKMIDNSGDELKAEIDMSTNRLEDISHATELLREGYNSRNWDLIGEALDVLKIYDPEVAGEEVFEELELDDEMDDNVSVWHPSQPDEGPSNTQLIPTPIQPEEPKWQLRPCVARREESSSHQQSNTKLQLPQWAKKLPVRRKCS</sequence>
<protein>
    <recommendedName>
        <fullName evidence="4">Aminotransferase-like plant mobile domain-containing protein</fullName>
    </recommendedName>
</protein>
<evidence type="ECO:0000256" key="1">
    <source>
        <dbReference type="SAM" id="MobiDB-lite"/>
    </source>
</evidence>
<dbReference type="EMBL" id="KI392446">
    <property type="protein sequence ID" value="ERN16437.1"/>
    <property type="molecule type" value="Genomic_DNA"/>
</dbReference>